<feature type="domain" description="GmrSD restriction endonucleases C-terminal" evidence="2">
    <location>
        <begin position="619"/>
        <end position="735"/>
    </location>
</feature>
<dbReference type="Pfam" id="PF03235">
    <property type="entry name" value="GmrSD_N"/>
    <property type="match status" value="1"/>
</dbReference>
<dbReference type="Proteomes" id="UP000585050">
    <property type="component" value="Unassembled WGS sequence"/>
</dbReference>
<proteinExistence type="predicted"/>
<dbReference type="Pfam" id="PF07510">
    <property type="entry name" value="GmrSD_C"/>
    <property type="match status" value="1"/>
</dbReference>
<accession>A0A7X8SKN1</accession>
<dbReference type="AlphaFoldDB" id="A0A7X8SKN1"/>
<dbReference type="EMBL" id="JABAIL010000003">
    <property type="protein sequence ID" value="NLR91915.1"/>
    <property type="molecule type" value="Genomic_DNA"/>
</dbReference>
<evidence type="ECO:0000259" key="2">
    <source>
        <dbReference type="Pfam" id="PF07510"/>
    </source>
</evidence>
<dbReference type="PANTHER" id="PTHR35149:SF2">
    <property type="entry name" value="DUF262 DOMAIN-CONTAINING PROTEIN"/>
    <property type="match status" value="1"/>
</dbReference>
<dbReference type="PANTHER" id="PTHR35149">
    <property type="entry name" value="SLL5132 PROTEIN"/>
    <property type="match status" value="1"/>
</dbReference>
<reference evidence="3 4" key="1">
    <citation type="submission" date="2020-04" db="EMBL/GenBank/DDBJ databases">
        <title>Flammeovirga sp. SR4, a novel species isolated from seawater.</title>
        <authorList>
            <person name="Wang X."/>
        </authorList>
    </citation>
    <scope>NUCLEOTIDE SEQUENCE [LARGE SCALE GENOMIC DNA]</scope>
    <source>
        <strain evidence="3 4">SR4</strain>
    </source>
</reference>
<comment type="caution">
    <text evidence="3">The sequence shown here is derived from an EMBL/GenBank/DDBJ whole genome shotgun (WGS) entry which is preliminary data.</text>
</comment>
<evidence type="ECO:0000313" key="4">
    <source>
        <dbReference type="Proteomes" id="UP000585050"/>
    </source>
</evidence>
<name>A0A7X8SKN1_9BACT</name>
<feature type="domain" description="GmrSD restriction endonucleases N-terminal" evidence="1">
    <location>
        <begin position="27"/>
        <end position="438"/>
    </location>
</feature>
<keyword evidence="4" id="KW-1185">Reference proteome</keyword>
<evidence type="ECO:0000313" key="3">
    <source>
        <dbReference type="EMBL" id="NLR91915.1"/>
    </source>
</evidence>
<dbReference type="RefSeq" id="WP_062618077.1">
    <property type="nucleotide sequence ID" value="NZ_JABAIL010000003.1"/>
</dbReference>
<organism evidence="3 4">
    <name type="scientific">Flammeovirga agarivorans</name>
    <dbReference type="NCBI Taxonomy" id="2726742"/>
    <lineage>
        <taxon>Bacteria</taxon>
        <taxon>Pseudomonadati</taxon>
        <taxon>Bacteroidota</taxon>
        <taxon>Cytophagia</taxon>
        <taxon>Cytophagales</taxon>
        <taxon>Flammeovirgaceae</taxon>
        <taxon>Flammeovirga</taxon>
    </lineage>
</organism>
<gene>
    <name evidence="3" type="ORF">HGP29_11890</name>
</gene>
<evidence type="ECO:0000259" key="1">
    <source>
        <dbReference type="Pfam" id="PF03235"/>
    </source>
</evidence>
<protein>
    <submittedName>
        <fullName evidence="3">DUF262 domain-containing protein</fullName>
    </submittedName>
</protein>
<dbReference type="InterPro" id="IPR004919">
    <property type="entry name" value="GmrSD_N"/>
</dbReference>
<sequence>MKLINSISEANTPQIQNEVKNLYDLRKIYNETNVEIPKFQRKYEWNDEVLQDFINDIFNVVEGNNYSNSHFFNSMVVIETNNKRVEIIDGQQRSISTFLLFYILEQLFNSSHFSIKKEKIRLLNLDKYKNLNLDKTENVYLSSIKNDSNSFKVNRLLRKDVLSYKEITPEYIFNILKILSKDEEYNNLSKHSKLDEKTFNDISSNFDKSSDVNSTFLDNIELIKKSNSSIEEKKIFSLVNCIFLCKANKIYKKNILEDEFFDNLCNSEIEQAFNESLINCKKEYFNSNKTPSDRNIAKFNDSKFLYRILQFFIVFDEEKTLKFFKTNKKDPFYTIKNNLNIILNNIAHKHNTYKEYFIKHPDNLENDENFIEENINDYSYDDYFIDAIKKGLENCQFSSVKITSSDRNTAIDSALSAFKSINSTGQGLNVIDIINSDLLLKGKDIDDQINQFQIDLIKKNQLLNFKTDDAIKFFLSFHLKKYSKADLYRSYQKVIKNLDDDPIKFIEEFNEFLENINSINDGIISSNYSASLHVLSRYARKNKTLYPVLVRIINLSNDNVNFEGRLSLINSLLFYLVRYTVTENTKGLVPKFEELLSAKDNFYELESKIKECFELKDDQDSKIERAFIDSDIDFYSRGELGRIISILHEGFLRFNNDNDFNKLKPDFNIICDEGELEPQVEHIYPQSKNKSLKGFPGNLTILKKLHNGKAGNQEFFKKISYLWDSQLFLNRKIVKHNLDIFFKKNKFKVDYEKISLTGKGKDRLLKIPIEGKDNMDITQSFTFDNLDLEYLIGKKNKNGNNFIEVGELSKEKIKILKSKDIFINSLSVFNNSEDYSTSTLNTTKCLSDKIK</sequence>
<dbReference type="InterPro" id="IPR011089">
    <property type="entry name" value="GmrSD_C"/>
</dbReference>